<reference evidence="1 2" key="1">
    <citation type="journal article" date="2021" name="Environ. Microbiol.">
        <title>Gene family expansions and transcriptome signatures uncover fungal adaptations to wood decay.</title>
        <authorList>
            <person name="Hage H."/>
            <person name="Miyauchi S."/>
            <person name="Viragh M."/>
            <person name="Drula E."/>
            <person name="Min B."/>
            <person name="Chaduli D."/>
            <person name="Navarro D."/>
            <person name="Favel A."/>
            <person name="Norest M."/>
            <person name="Lesage-Meessen L."/>
            <person name="Balint B."/>
            <person name="Merenyi Z."/>
            <person name="de Eugenio L."/>
            <person name="Morin E."/>
            <person name="Martinez A.T."/>
            <person name="Baldrian P."/>
            <person name="Stursova M."/>
            <person name="Martinez M.J."/>
            <person name="Novotny C."/>
            <person name="Magnuson J.K."/>
            <person name="Spatafora J.W."/>
            <person name="Maurice S."/>
            <person name="Pangilinan J."/>
            <person name="Andreopoulos W."/>
            <person name="LaButti K."/>
            <person name="Hundley H."/>
            <person name="Na H."/>
            <person name="Kuo A."/>
            <person name="Barry K."/>
            <person name="Lipzen A."/>
            <person name="Henrissat B."/>
            <person name="Riley R."/>
            <person name="Ahrendt S."/>
            <person name="Nagy L.G."/>
            <person name="Grigoriev I.V."/>
            <person name="Martin F."/>
            <person name="Rosso M.N."/>
        </authorList>
    </citation>
    <scope>NUCLEOTIDE SEQUENCE [LARGE SCALE GENOMIC DNA]</scope>
    <source>
        <strain evidence="1 2">CIRM-BRFM 1785</strain>
    </source>
</reference>
<dbReference type="Gene3D" id="3.20.20.80">
    <property type="entry name" value="Glycosidases"/>
    <property type="match status" value="1"/>
</dbReference>
<organism evidence="1 2">
    <name type="scientific">Rhodofomes roseus</name>
    <dbReference type="NCBI Taxonomy" id="34475"/>
    <lineage>
        <taxon>Eukaryota</taxon>
        <taxon>Fungi</taxon>
        <taxon>Dikarya</taxon>
        <taxon>Basidiomycota</taxon>
        <taxon>Agaricomycotina</taxon>
        <taxon>Agaricomycetes</taxon>
        <taxon>Polyporales</taxon>
        <taxon>Rhodofomes</taxon>
    </lineage>
</organism>
<keyword evidence="1" id="KW-0378">Hydrolase</keyword>
<comment type="caution">
    <text evidence="1">The sequence shown here is derived from an EMBL/GenBank/DDBJ whole genome shotgun (WGS) entry which is preliminary data.</text>
</comment>
<protein>
    <submittedName>
        <fullName evidence="1">Glycoside hydrolase family 71 protein</fullName>
    </submittedName>
</protein>
<dbReference type="CDD" id="cd11577">
    <property type="entry name" value="GH71"/>
    <property type="match status" value="1"/>
</dbReference>
<name>A0ABQ8K9N7_9APHY</name>
<keyword evidence="2" id="KW-1185">Reference proteome</keyword>
<dbReference type="GO" id="GO:0016787">
    <property type="term" value="F:hydrolase activity"/>
    <property type="evidence" value="ECO:0007669"/>
    <property type="project" value="UniProtKB-KW"/>
</dbReference>
<gene>
    <name evidence="1" type="ORF">C8Q71DRAFT_774008</name>
</gene>
<dbReference type="RefSeq" id="XP_047776301.1">
    <property type="nucleotide sequence ID" value="XM_047924487.1"/>
</dbReference>
<accession>A0ABQ8K9N7</accession>
<sequence>MTATREKLVVAHFMVGNTYPYTVHDWIEDITLAGRNGVDGFALNIGKEDWQISRVADCYEATTQASILRPFKLFLSLDMTSISGATADDAHLIRDYVSRFSDHPSQLRYHGKVLLSTFSGENSLFGQEDLDRAWSFVRESLEPTAGEIHFVPAFFIDPARYGAISSLDGIFNWNGGWPMHLTPRSSRHEIHMPKLDGDLAHLKRLGGRTFMAAVSPWFFTHYGPDSWNKNWIYRGDDWLFVRRWEQLIAMRDQIDIVQIVSFNDYGESHYVGPIKGAQPNSQAWVDGFPHEPWLHLNKYYARAFKEGVYPAIEVDTIYMWARPHLKDAVTNDPVPRPRNWELTDDMIWIVIFAVAPAVVTIVSSEGGMDAQFVDVPAGVTKLSHPVDPRGHMAAAMERNGVLVALCCPERDGFRFQERPEVYNFNVYCAMSKPR</sequence>
<evidence type="ECO:0000313" key="1">
    <source>
        <dbReference type="EMBL" id="KAH9833561.1"/>
    </source>
</evidence>
<dbReference type="InterPro" id="IPR005197">
    <property type="entry name" value="Glyco_hydro_71"/>
</dbReference>
<dbReference type="EMBL" id="JADCUA010000018">
    <property type="protein sequence ID" value="KAH9833561.1"/>
    <property type="molecule type" value="Genomic_DNA"/>
</dbReference>
<dbReference type="Proteomes" id="UP000814176">
    <property type="component" value="Unassembled WGS sequence"/>
</dbReference>
<dbReference type="GeneID" id="72005219"/>
<evidence type="ECO:0000313" key="2">
    <source>
        <dbReference type="Proteomes" id="UP000814176"/>
    </source>
</evidence>
<dbReference type="Pfam" id="PF03659">
    <property type="entry name" value="Glyco_hydro_71"/>
    <property type="match status" value="1"/>
</dbReference>
<proteinExistence type="predicted"/>